<evidence type="ECO:0000313" key="2">
    <source>
        <dbReference type="Proteomes" id="UP000318052"/>
    </source>
</evidence>
<feature type="non-terminal residue" evidence="1">
    <location>
        <position position="27"/>
    </location>
</feature>
<proteinExistence type="predicted"/>
<sequence>MKPARHAALATLACSLVLSLALPLHVA</sequence>
<accession>A0ABY3H5N9</accession>
<name>A0ABY3H5N9_9ACTN</name>
<organism evidence="1 2">
    <name type="scientific">Streptomyces albidoflavus</name>
    <dbReference type="NCBI Taxonomy" id="1886"/>
    <lineage>
        <taxon>Bacteria</taxon>
        <taxon>Bacillati</taxon>
        <taxon>Actinomycetota</taxon>
        <taxon>Actinomycetes</taxon>
        <taxon>Kitasatosporales</taxon>
        <taxon>Streptomycetaceae</taxon>
        <taxon>Streptomyces</taxon>
        <taxon>Streptomyces albidoflavus group</taxon>
    </lineage>
</organism>
<evidence type="ECO:0000313" key="1">
    <source>
        <dbReference type="EMBL" id="TWV28039.1"/>
    </source>
</evidence>
<comment type="caution">
    <text evidence="1">The sequence shown here is derived from an EMBL/GenBank/DDBJ whole genome shotgun (WGS) entry which is preliminary data.</text>
</comment>
<keyword evidence="2" id="KW-1185">Reference proteome</keyword>
<gene>
    <name evidence="1" type="ORF">FRZ02_02405</name>
</gene>
<protein>
    <submittedName>
        <fullName evidence="1">OmpA family protein</fullName>
    </submittedName>
</protein>
<dbReference type="EMBL" id="VOGX01000016">
    <property type="protein sequence ID" value="TWV28039.1"/>
    <property type="molecule type" value="Genomic_DNA"/>
</dbReference>
<reference evidence="2" key="1">
    <citation type="journal article" date="2019" name="Microbiol. Resour. Announc.">
        <title>Draft Genomic Sequences of Streptomyces misionensis and Streptomyces albidoflavus, bacteria applied for phytopathogen biocontrol.</title>
        <authorList>
            <person name="Pylro V."/>
            <person name="Dias A."/>
            <person name="Andreote F."/>
            <person name="Varani A."/>
            <person name="Andreote C."/>
            <person name="Bernardo E."/>
            <person name="Martins T."/>
        </authorList>
    </citation>
    <scope>NUCLEOTIDE SEQUENCE [LARGE SCALE GENOMIC DNA]</scope>
    <source>
        <strain evidence="2">77</strain>
    </source>
</reference>
<dbReference type="Proteomes" id="UP000318052">
    <property type="component" value="Unassembled WGS sequence"/>
</dbReference>